<dbReference type="GO" id="GO:0003677">
    <property type="term" value="F:DNA binding"/>
    <property type="evidence" value="ECO:0007669"/>
    <property type="project" value="InterPro"/>
</dbReference>
<organism evidence="2 3">
    <name type="scientific">Kutzneria albida DSM 43870</name>
    <dbReference type="NCBI Taxonomy" id="1449976"/>
    <lineage>
        <taxon>Bacteria</taxon>
        <taxon>Bacillati</taxon>
        <taxon>Actinomycetota</taxon>
        <taxon>Actinomycetes</taxon>
        <taxon>Pseudonocardiales</taxon>
        <taxon>Pseudonocardiaceae</taxon>
        <taxon>Kutzneria</taxon>
    </lineage>
</organism>
<dbReference type="KEGG" id="kal:KALB_4845"/>
<dbReference type="InterPro" id="IPR001387">
    <property type="entry name" value="Cro/C1-type_HTH"/>
</dbReference>
<dbReference type="SMART" id="SM00530">
    <property type="entry name" value="HTH_XRE"/>
    <property type="match status" value="1"/>
</dbReference>
<dbReference type="InterPro" id="IPR010982">
    <property type="entry name" value="Lambda_DNA-bd_dom_sf"/>
</dbReference>
<sequence length="139" mass="15098">MTQEPTFKPAELAKLVRDARLKLGLSMVQVARAIRLSDRWLGLLEAGDRPDARPRQPKPENIRALALVLRLDEEQALTLAGYSADVPVAALGGRPSCSEALFNANVKRLSPPLRSLFMELAAVLAEQDTTNDSPNGRAA</sequence>
<dbReference type="AlphaFoldDB" id="W5WBH6"/>
<dbReference type="EMBL" id="CP007155">
    <property type="protein sequence ID" value="AHH98207.1"/>
    <property type="molecule type" value="Genomic_DNA"/>
</dbReference>
<proteinExistence type="predicted"/>
<gene>
    <name evidence="2" type="ORF">KALB_4845</name>
</gene>
<dbReference type="Gene3D" id="1.10.260.40">
    <property type="entry name" value="lambda repressor-like DNA-binding domains"/>
    <property type="match status" value="1"/>
</dbReference>
<feature type="domain" description="HTH cro/C1-type" evidence="1">
    <location>
        <begin position="15"/>
        <end position="76"/>
    </location>
</feature>
<protein>
    <recommendedName>
        <fullName evidence="1">HTH cro/C1-type domain-containing protein</fullName>
    </recommendedName>
</protein>
<dbReference type="STRING" id="1449976.KALB_4845"/>
<dbReference type="CDD" id="cd00093">
    <property type="entry name" value="HTH_XRE"/>
    <property type="match status" value="1"/>
</dbReference>
<name>W5WBH6_9PSEU</name>
<dbReference type="SUPFAM" id="SSF47413">
    <property type="entry name" value="lambda repressor-like DNA-binding domains"/>
    <property type="match status" value="1"/>
</dbReference>
<evidence type="ECO:0000313" key="2">
    <source>
        <dbReference type="EMBL" id="AHH98207.1"/>
    </source>
</evidence>
<dbReference type="HOGENOM" id="CLU_1842517_0_0_11"/>
<evidence type="ECO:0000313" key="3">
    <source>
        <dbReference type="Proteomes" id="UP000019225"/>
    </source>
</evidence>
<dbReference type="RefSeq" id="WP_025358236.1">
    <property type="nucleotide sequence ID" value="NZ_CP007155.1"/>
</dbReference>
<accession>W5WBH6</accession>
<reference evidence="2 3" key="1">
    <citation type="journal article" date="2014" name="BMC Genomics">
        <title>Complete genome sequence of producer of the glycopeptide antibiotic Aculeximycin Kutzneria albida DSM 43870T, a representative of minor genus of Pseudonocardiaceae.</title>
        <authorList>
            <person name="Rebets Y."/>
            <person name="Tokovenko B."/>
            <person name="Lushchyk I."/>
            <person name="Ruckert C."/>
            <person name="Zaburannyi N."/>
            <person name="Bechthold A."/>
            <person name="Kalinowski J."/>
            <person name="Luzhetskyy A."/>
        </authorList>
    </citation>
    <scope>NUCLEOTIDE SEQUENCE [LARGE SCALE GENOMIC DNA]</scope>
    <source>
        <strain evidence="2">DSM 43870</strain>
    </source>
</reference>
<dbReference type="Proteomes" id="UP000019225">
    <property type="component" value="Chromosome"/>
</dbReference>
<keyword evidence="3" id="KW-1185">Reference proteome</keyword>
<dbReference type="OrthoDB" id="515891at2"/>
<evidence type="ECO:0000259" key="1">
    <source>
        <dbReference type="SMART" id="SM00530"/>
    </source>
</evidence>